<organism evidence="8 9">
    <name type="scientific">Talaromyces islandicus</name>
    <name type="common">Penicillium islandicum</name>
    <dbReference type="NCBI Taxonomy" id="28573"/>
    <lineage>
        <taxon>Eukaryota</taxon>
        <taxon>Fungi</taxon>
        <taxon>Dikarya</taxon>
        <taxon>Ascomycota</taxon>
        <taxon>Pezizomycotina</taxon>
        <taxon>Eurotiomycetes</taxon>
        <taxon>Eurotiomycetidae</taxon>
        <taxon>Eurotiales</taxon>
        <taxon>Trichocomaceae</taxon>
        <taxon>Talaromyces</taxon>
        <taxon>Talaromyces sect. Islandici</taxon>
    </lineage>
</organism>
<evidence type="ECO:0000256" key="1">
    <source>
        <dbReference type="ARBA" id="ARBA00000644"/>
    </source>
</evidence>
<keyword evidence="9" id="KW-1185">Reference proteome</keyword>
<dbReference type="InterPro" id="IPR006148">
    <property type="entry name" value="Glc/Gal-6P_isomerase"/>
</dbReference>
<evidence type="ECO:0000256" key="5">
    <source>
        <dbReference type="ARBA" id="ARBA00049961"/>
    </source>
</evidence>
<accession>A0A0U1LML4</accession>
<dbReference type="EMBL" id="CVMT01000001">
    <property type="protein sequence ID" value="CRG84305.1"/>
    <property type="molecule type" value="Genomic_DNA"/>
</dbReference>
<dbReference type="GO" id="GO:0005829">
    <property type="term" value="C:cytosol"/>
    <property type="evidence" value="ECO:0007669"/>
    <property type="project" value="UniProtKB-ARBA"/>
</dbReference>
<dbReference type="HAMAP" id="MF_01241">
    <property type="entry name" value="GlcN6P_deamin"/>
    <property type="match status" value="1"/>
</dbReference>
<dbReference type="PANTHER" id="PTHR11280">
    <property type="entry name" value="GLUCOSAMINE-6-PHOSPHATE ISOMERASE"/>
    <property type="match status" value="1"/>
</dbReference>
<feature type="domain" description="Glucosamine/galactosamine-6-phosphate isomerase" evidence="7">
    <location>
        <begin position="8"/>
        <end position="237"/>
    </location>
</feature>
<dbReference type="GO" id="GO:0005975">
    <property type="term" value="P:carbohydrate metabolic process"/>
    <property type="evidence" value="ECO:0007669"/>
    <property type="project" value="InterPro"/>
</dbReference>
<dbReference type="OMA" id="WVAHYIK"/>
<dbReference type="AlphaFoldDB" id="A0A0U1LML4"/>
<dbReference type="Pfam" id="PF01182">
    <property type="entry name" value="Glucosamine_iso"/>
    <property type="match status" value="1"/>
</dbReference>
<dbReference type="Gene3D" id="3.40.50.1360">
    <property type="match status" value="1"/>
</dbReference>
<dbReference type="NCBIfam" id="TIGR00502">
    <property type="entry name" value="nagB"/>
    <property type="match status" value="1"/>
</dbReference>
<dbReference type="GO" id="GO:0006046">
    <property type="term" value="P:N-acetylglucosamine catabolic process"/>
    <property type="evidence" value="ECO:0007669"/>
    <property type="project" value="TreeGrafter"/>
</dbReference>
<comment type="catalytic activity">
    <reaction evidence="1 6">
        <text>alpha-D-glucosamine 6-phosphate + H2O = beta-D-fructose 6-phosphate + NH4(+)</text>
        <dbReference type="Rhea" id="RHEA:12172"/>
        <dbReference type="ChEBI" id="CHEBI:15377"/>
        <dbReference type="ChEBI" id="CHEBI:28938"/>
        <dbReference type="ChEBI" id="CHEBI:57634"/>
        <dbReference type="ChEBI" id="CHEBI:75989"/>
        <dbReference type="EC" id="3.5.99.6"/>
    </reaction>
</comment>
<dbReference type="SUPFAM" id="SSF100950">
    <property type="entry name" value="NagB/RpiA/CoA transferase-like"/>
    <property type="match status" value="1"/>
</dbReference>
<evidence type="ECO:0000256" key="4">
    <source>
        <dbReference type="ARBA" id="ARBA00023277"/>
    </source>
</evidence>
<evidence type="ECO:0000259" key="7">
    <source>
        <dbReference type="Pfam" id="PF01182"/>
    </source>
</evidence>
<dbReference type="EC" id="3.5.99.6" evidence="6"/>
<keyword evidence="3 6" id="KW-0378">Hydrolase</keyword>
<dbReference type="InterPro" id="IPR018321">
    <property type="entry name" value="Glucosamine6P_isomerase_CS"/>
</dbReference>
<protein>
    <recommendedName>
        <fullName evidence="6">Glucosamine-6-phosphate isomerase</fullName>
        <ecNumber evidence="6">3.5.99.6</ecNumber>
    </recommendedName>
    <alternativeName>
        <fullName evidence="6">Glucosamine-6-phosphate isomerase</fullName>
    </alternativeName>
</protein>
<evidence type="ECO:0000256" key="3">
    <source>
        <dbReference type="ARBA" id="ARBA00022801"/>
    </source>
</evidence>
<dbReference type="PROSITE" id="PS01161">
    <property type="entry name" value="GLC_GALNAC_ISOMERASE"/>
    <property type="match status" value="1"/>
</dbReference>
<evidence type="ECO:0000256" key="2">
    <source>
        <dbReference type="ARBA" id="ARBA00005526"/>
    </source>
</evidence>
<dbReference type="GO" id="GO:0042802">
    <property type="term" value="F:identical protein binding"/>
    <property type="evidence" value="ECO:0007669"/>
    <property type="project" value="TreeGrafter"/>
</dbReference>
<proteinExistence type="inferred from homology"/>
<dbReference type="PANTHER" id="PTHR11280:SF5">
    <property type="entry name" value="GLUCOSAMINE-6-PHOSPHATE ISOMERASE"/>
    <property type="match status" value="1"/>
</dbReference>
<dbReference type="GO" id="GO:0004342">
    <property type="term" value="F:glucosamine-6-phosphate deaminase activity"/>
    <property type="evidence" value="ECO:0007669"/>
    <property type="project" value="UniProtKB-UniRule"/>
</dbReference>
<evidence type="ECO:0000256" key="6">
    <source>
        <dbReference type="RuleBase" id="RU361197"/>
    </source>
</evidence>
<dbReference type="GO" id="GO:0006043">
    <property type="term" value="P:glucosamine catabolic process"/>
    <property type="evidence" value="ECO:0007669"/>
    <property type="project" value="TreeGrafter"/>
</dbReference>
<evidence type="ECO:0000313" key="8">
    <source>
        <dbReference type="EMBL" id="CRG84305.1"/>
    </source>
</evidence>
<comment type="function">
    <text evidence="5">Catalyzes the reversible conversion of alpha-D-glucosamine 6-phosphate (GlcN-6P) into beta-D-fructose 6-phosphate (Fru-6P) and ammonium ion, a regulatory reaction step in de novo uridine diphosphate-N-acetyl-alpha-D-glucosamine (UDP-GlcNAc) biosynthesis via hexosamine pathway.</text>
</comment>
<keyword evidence="4 6" id="KW-0119">Carbohydrate metabolism</keyword>
<dbReference type="InterPro" id="IPR004547">
    <property type="entry name" value="Glucosamine6P_isomerase"/>
</dbReference>
<dbReference type="OrthoDB" id="7663298at2759"/>
<dbReference type="CDD" id="cd01399">
    <property type="entry name" value="GlcN6P_deaminase"/>
    <property type="match status" value="1"/>
</dbReference>
<dbReference type="InterPro" id="IPR037171">
    <property type="entry name" value="NagB/RpiA_transferase-like"/>
</dbReference>
<dbReference type="STRING" id="28573.A0A0U1LML4"/>
<gene>
    <name evidence="8" type="ORF">PISL3812_01606</name>
</gene>
<dbReference type="FunFam" id="3.40.50.1360:FF:000002">
    <property type="entry name" value="Glucosamine-6-phosphate deaminase"/>
    <property type="match status" value="1"/>
</dbReference>
<dbReference type="GO" id="GO:0019262">
    <property type="term" value="P:N-acetylneuraminate catabolic process"/>
    <property type="evidence" value="ECO:0007669"/>
    <property type="project" value="TreeGrafter"/>
</dbReference>
<sequence length="320" mass="35390">MRLIIRNSSEQAAKYISEYIIQRINAFAPTTERLFVLGLPTGSSPLPIYRALITAFKEKRVSFRHVVTFNMDEYVGLERDHPESYHSFMYTNFFSHVDINPENINILDGNAKNLAEECLAYEAKIKSFGGIELFLGGVGSDGHIAFNEPGSSLASRTRIKSLAYETVLANSRFFNGDLNSVPRMALTVGVQTIMDAREVIILATGTAKALAVQQAIEGSVSHMCTLSCLQLHPCSMIVVDDDATLELRVKTLKYFKSVERTMLQENITVETCSAPTETTTNTPVSEELQMGDLTPDSMSSRIGELKLSVLKSDTIPLDFA</sequence>
<dbReference type="Proteomes" id="UP000054383">
    <property type="component" value="Unassembled WGS sequence"/>
</dbReference>
<evidence type="ECO:0000313" key="9">
    <source>
        <dbReference type="Proteomes" id="UP000054383"/>
    </source>
</evidence>
<name>A0A0U1LML4_TALIS</name>
<reference evidence="8 9" key="1">
    <citation type="submission" date="2015-04" db="EMBL/GenBank/DDBJ databases">
        <authorList>
            <person name="Syromyatnikov M.Y."/>
            <person name="Popov V.N."/>
        </authorList>
    </citation>
    <scope>NUCLEOTIDE SEQUENCE [LARGE SCALE GENOMIC DNA]</scope>
    <source>
        <strain evidence="8">WF-38-12</strain>
    </source>
</reference>
<comment type="similarity">
    <text evidence="2 6">Belongs to the glucosamine/galactosamine-6-phosphate isomerase family.</text>
</comment>